<comment type="cofactor">
    <cofactor evidence="1">
        <name>Mg(2+)</name>
        <dbReference type="ChEBI" id="CHEBI:18420"/>
    </cofactor>
</comment>
<dbReference type="CDD" id="cd10422">
    <property type="entry name" value="RNase_Ire1"/>
    <property type="match status" value="1"/>
</dbReference>
<proteinExistence type="predicted"/>
<dbReference type="SMART" id="SM00220">
    <property type="entry name" value="S_TKc"/>
    <property type="match status" value="1"/>
</dbReference>
<evidence type="ECO:0000256" key="8">
    <source>
        <dbReference type="ARBA" id="ARBA00022703"/>
    </source>
</evidence>
<dbReference type="InterPro" id="IPR008271">
    <property type="entry name" value="Ser/Thr_kinase_AS"/>
</dbReference>
<dbReference type="PROSITE" id="PS51392">
    <property type="entry name" value="KEN"/>
    <property type="match status" value="1"/>
</dbReference>
<comment type="catalytic activity">
    <reaction evidence="23">
        <text>L-seryl-[protein] + ATP = O-phospho-L-seryl-[protein] + ADP + H(+)</text>
        <dbReference type="Rhea" id="RHEA:17989"/>
        <dbReference type="Rhea" id="RHEA-COMP:9863"/>
        <dbReference type="Rhea" id="RHEA-COMP:11604"/>
        <dbReference type="ChEBI" id="CHEBI:15378"/>
        <dbReference type="ChEBI" id="CHEBI:29999"/>
        <dbReference type="ChEBI" id="CHEBI:30616"/>
        <dbReference type="ChEBI" id="CHEBI:83421"/>
        <dbReference type="ChEBI" id="CHEBI:456216"/>
        <dbReference type="EC" id="2.7.11.1"/>
    </reaction>
</comment>
<keyword evidence="28" id="KW-1185">Reference proteome</keyword>
<dbReference type="InterPro" id="IPR038357">
    <property type="entry name" value="KEN_sf"/>
</dbReference>
<dbReference type="GO" id="GO:1990604">
    <property type="term" value="C:IRE1-TRAF2-ASK1 complex"/>
    <property type="evidence" value="ECO:0007669"/>
    <property type="project" value="TreeGrafter"/>
</dbReference>
<dbReference type="InterPro" id="IPR010513">
    <property type="entry name" value="KEN_dom"/>
</dbReference>
<dbReference type="Pfam" id="PF00069">
    <property type="entry name" value="Pkinase"/>
    <property type="match status" value="1"/>
</dbReference>
<evidence type="ECO:0000256" key="18">
    <source>
        <dbReference type="ARBA" id="ARBA00023015"/>
    </source>
</evidence>
<evidence type="ECO:0000256" key="19">
    <source>
        <dbReference type="ARBA" id="ARBA00023136"/>
    </source>
</evidence>
<keyword evidence="17" id="KW-1133">Transmembrane helix</keyword>
<evidence type="ECO:0000256" key="2">
    <source>
        <dbReference type="ARBA" id="ARBA00004115"/>
    </source>
</evidence>
<dbReference type="SUPFAM" id="SSF56112">
    <property type="entry name" value="Protein kinase-like (PK-like)"/>
    <property type="match status" value="1"/>
</dbReference>
<dbReference type="Pfam" id="PF06479">
    <property type="entry name" value="Ribonuc_2-5A"/>
    <property type="match status" value="1"/>
</dbReference>
<dbReference type="PROSITE" id="PS00108">
    <property type="entry name" value="PROTEIN_KINASE_ST"/>
    <property type="match status" value="1"/>
</dbReference>
<dbReference type="InterPro" id="IPR045133">
    <property type="entry name" value="IRE1/2-like"/>
</dbReference>
<keyword evidence="15" id="KW-0067">ATP-binding</keyword>
<keyword evidence="14" id="KW-0256">Endoplasmic reticulum</keyword>
<dbReference type="GO" id="GO:0006397">
    <property type="term" value="P:mRNA processing"/>
    <property type="evidence" value="ECO:0007669"/>
    <property type="project" value="InterPro"/>
</dbReference>
<keyword evidence="16" id="KW-0460">Magnesium</keyword>
<dbReference type="InterPro" id="IPR000719">
    <property type="entry name" value="Prot_kinase_dom"/>
</dbReference>
<dbReference type="GO" id="GO:0010468">
    <property type="term" value="P:regulation of gene expression"/>
    <property type="evidence" value="ECO:0007669"/>
    <property type="project" value="UniProtKB-ARBA"/>
</dbReference>
<evidence type="ECO:0000256" key="23">
    <source>
        <dbReference type="ARBA" id="ARBA00048679"/>
    </source>
</evidence>
<keyword evidence="4" id="KW-0723">Serine/threonine-protein kinase</keyword>
<dbReference type="GO" id="GO:0016787">
    <property type="term" value="F:hydrolase activity"/>
    <property type="evidence" value="ECO:0007669"/>
    <property type="project" value="UniProtKB-KW"/>
</dbReference>
<comment type="caution">
    <text evidence="27">The sequence shown here is derived from an EMBL/GenBank/DDBJ whole genome shotgun (WGS) entry which is preliminary data.</text>
</comment>
<dbReference type="FunFam" id="1.20.1440.180:FF:000001">
    <property type="entry name" value="Serine/threonine-protein kinase/endoribonuclease IRE1"/>
    <property type="match status" value="1"/>
</dbReference>
<dbReference type="GO" id="GO:0080090">
    <property type="term" value="P:regulation of primary metabolic process"/>
    <property type="evidence" value="ECO:0007669"/>
    <property type="project" value="UniProtKB-ARBA"/>
</dbReference>
<organism evidence="27 28">
    <name type="scientific">Phrynocephalus forsythii</name>
    <dbReference type="NCBI Taxonomy" id="171643"/>
    <lineage>
        <taxon>Eukaryota</taxon>
        <taxon>Metazoa</taxon>
        <taxon>Chordata</taxon>
        <taxon>Craniata</taxon>
        <taxon>Vertebrata</taxon>
        <taxon>Euteleostomi</taxon>
        <taxon>Lepidosauria</taxon>
        <taxon>Squamata</taxon>
        <taxon>Bifurcata</taxon>
        <taxon>Unidentata</taxon>
        <taxon>Episquamata</taxon>
        <taxon>Toxicofera</taxon>
        <taxon>Iguania</taxon>
        <taxon>Acrodonta</taxon>
        <taxon>Agamidae</taxon>
        <taxon>Agaminae</taxon>
        <taxon>Phrynocephalus</taxon>
    </lineage>
</organism>
<keyword evidence="5" id="KW-0597">Phosphoprotein</keyword>
<dbReference type="Gene3D" id="1.20.1440.180">
    <property type="entry name" value="KEN domain"/>
    <property type="match status" value="1"/>
</dbReference>
<dbReference type="EMBL" id="JAPFRF010000021">
    <property type="protein sequence ID" value="KAJ7305837.1"/>
    <property type="molecule type" value="Genomic_DNA"/>
</dbReference>
<keyword evidence="9" id="KW-0479">Metal-binding</keyword>
<evidence type="ECO:0000259" key="25">
    <source>
        <dbReference type="PROSITE" id="PS50011"/>
    </source>
</evidence>
<dbReference type="SMART" id="SM00580">
    <property type="entry name" value="PUG"/>
    <property type="match status" value="1"/>
</dbReference>
<feature type="domain" description="KEN" evidence="26">
    <location>
        <begin position="677"/>
        <end position="805"/>
    </location>
</feature>
<dbReference type="OrthoDB" id="63989at2759"/>
<evidence type="ECO:0000313" key="27">
    <source>
        <dbReference type="EMBL" id="KAJ7305837.1"/>
    </source>
</evidence>
<evidence type="ECO:0000256" key="21">
    <source>
        <dbReference type="ARBA" id="ARBA00023268"/>
    </source>
</evidence>
<feature type="region of interest" description="Disordered" evidence="24">
    <location>
        <begin position="340"/>
        <end position="403"/>
    </location>
</feature>
<comment type="subcellular location">
    <subcellularLocation>
        <location evidence="2">Endoplasmic reticulum membrane</location>
        <topology evidence="2">Single-pass type I membrane protein</topology>
    </subcellularLocation>
</comment>
<dbReference type="Proteomes" id="UP001142489">
    <property type="component" value="Unassembled WGS sequence"/>
</dbReference>
<evidence type="ECO:0000256" key="3">
    <source>
        <dbReference type="ARBA" id="ARBA00012513"/>
    </source>
</evidence>
<dbReference type="GO" id="GO:0051082">
    <property type="term" value="F:unfolded protein binding"/>
    <property type="evidence" value="ECO:0007669"/>
    <property type="project" value="TreeGrafter"/>
</dbReference>
<keyword evidence="13" id="KW-0378">Hydrolase</keyword>
<keyword evidence="21" id="KW-0511">Multifunctional enzyme</keyword>
<keyword evidence="18" id="KW-0805">Transcription regulation</keyword>
<dbReference type="GO" id="GO:0005524">
    <property type="term" value="F:ATP binding"/>
    <property type="evidence" value="ECO:0007669"/>
    <property type="project" value="UniProtKB-KW"/>
</dbReference>
<evidence type="ECO:0000256" key="14">
    <source>
        <dbReference type="ARBA" id="ARBA00022824"/>
    </source>
</evidence>
<dbReference type="CDD" id="cd13982">
    <property type="entry name" value="STKc_IRE1"/>
    <property type="match status" value="1"/>
</dbReference>
<dbReference type="GO" id="GO:0070059">
    <property type="term" value="P:intrinsic apoptotic signaling pathway in response to endoplasmic reticulum stress"/>
    <property type="evidence" value="ECO:0007669"/>
    <property type="project" value="TreeGrafter"/>
</dbReference>
<keyword evidence="7" id="KW-0812">Transmembrane</keyword>
<evidence type="ECO:0000256" key="1">
    <source>
        <dbReference type="ARBA" id="ARBA00001946"/>
    </source>
</evidence>
<protein>
    <recommendedName>
        <fullName evidence="3">non-specific serine/threonine protein kinase</fullName>
        <ecNumber evidence="3">2.7.11.1</ecNumber>
    </recommendedName>
</protein>
<name>A0A9Q0X913_9SAUR</name>
<dbReference type="PANTHER" id="PTHR13954:SF15">
    <property type="entry name" value="SERINE_THREONINE-PROTEIN KINASE_ENDORIBONUCLEASE IRE2"/>
    <property type="match status" value="1"/>
</dbReference>
<evidence type="ECO:0000256" key="12">
    <source>
        <dbReference type="ARBA" id="ARBA00022777"/>
    </source>
</evidence>
<evidence type="ECO:0000256" key="5">
    <source>
        <dbReference type="ARBA" id="ARBA00022553"/>
    </source>
</evidence>
<evidence type="ECO:0000256" key="11">
    <source>
        <dbReference type="ARBA" id="ARBA00022741"/>
    </source>
</evidence>
<evidence type="ECO:0000256" key="17">
    <source>
        <dbReference type="ARBA" id="ARBA00022989"/>
    </source>
</evidence>
<keyword evidence="19" id="KW-0472">Membrane</keyword>
<evidence type="ECO:0000259" key="26">
    <source>
        <dbReference type="PROSITE" id="PS51392"/>
    </source>
</evidence>
<dbReference type="InterPro" id="IPR011009">
    <property type="entry name" value="Kinase-like_dom_sf"/>
</dbReference>
<evidence type="ECO:0000256" key="15">
    <source>
        <dbReference type="ARBA" id="ARBA00022840"/>
    </source>
</evidence>
<evidence type="ECO:0000256" key="24">
    <source>
        <dbReference type="SAM" id="MobiDB-lite"/>
    </source>
</evidence>
<dbReference type="GO" id="GO:0046872">
    <property type="term" value="F:metal ion binding"/>
    <property type="evidence" value="ECO:0007669"/>
    <property type="project" value="UniProtKB-KW"/>
</dbReference>
<evidence type="ECO:0000256" key="4">
    <source>
        <dbReference type="ARBA" id="ARBA00022527"/>
    </source>
</evidence>
<keyword evidence="12" id="KW-0418">Kinase</keyword>
<keyword evidence="11" id="KW-0547">Nucleotide-binding</keyword>
<dbReference type="FunFam" id="3.30.200.20:FF:000077">
    <property type="entry name" value="Putative Serine/threonine-protein kinase/endoribonuclease IRE1"/>
    <property type="match status" value="1"/>
</dbReference>
<dbReference type="PROSITE" id="PS50011">
    <property type="entry name" value="PROTEIN_KINASE_DOM"/>
    <property type="match status" value="1"/>
</dbReference>
<gene>
    <name evidence="27" type="ORF">JRQ81_010203</name>
</gene>
<evidence type="ECO:0000256" key="20">
    <source>
        <dbReference type="ARBA" id="ARBA00023163"/>
    </source>
</evidence>
<evidence type="ECO:0000256" key="10">
    <source>
        <dbReference type="ARBA" id="ARBA00022729"/>
    </source>
</evidence>
<evidence type="ECO:0000256" key="16">
    <source>
        <dbReference type="ARBA" id="ARBA00022842"/>
    </source>
</evidence>
<dbReference type="FunFam" id="1.10.510.10:FF:000215">
    <property type="entry name" value="serine/threonine-protein kinase/endoribonuclease IRE1 isoform X1"/>
    <property type="match status" value="1"/>
</dbReference>
<dbReference type="EC" id="2.7.11.1" evidence="3"/>
<evidence type="ECO:0000256" key="7">
    <source>
        <dbReference type="ARBA" id="ARBA00022692"/>
    </source>
</evidence>
<sequence length="807" mass="89938">MLSPETWEGLCPTTPLLYIGRTQYTLTMYDTKSQELRWNATYRDYSAPLQDTDSGYSLAHLVATGDSLLVTASPEGGEVLWMQDYGAPVVGVYTWHQESLRRAPHLNIAPESLRHLLLRSPGMRLPGWTGQPSKDFPAKAQLRPTLYVGKYVAGFYAVTSLVHEGVALVPQGVTLARMNGPTTKDVTLQKSGELEITPSTDVRYPHGSVLAPHSQWLLIGHHERPPVVHTTMLRAFPEPRQRSPEGSLAHNPLFQELLSPGKLEAPPRESQFRRPPRLVTEMLPVGKAYQEFDSWELLAVGAATVFWGGGLLFLVLWHQNRRQQQFLAQQVEEKLQLLQHEGSGGASPGHESRGPPPQGPREYPGATLLDRGLEPSPSATLPNGENGQGPLMPRGTAPAGPPAETVWVGKISFSPKDILGHGAGGTVVFRGHFEGRQVAVKRLLPESIHLVDREVQLLRESDEHPHVLRYFCTDTDRQFHYIATELCSATLREYIEGSALGWKHLDPISLLHQTMSGLAHLHSLSIVHRDLKPSNILISAPNHHGQVRAVISDFGLCKKLHGGRQTFSLRSGIPGTEGWIAPEVLREDSKENPTCAVDIFAAGCVFYYVLSGGEHPFGDGFHCQANILTGSYRLDRLQHETQGNVLGRELIDAMIHRDPRGRPAASQVLLHPFFWSHEKQLQFFLDVSDRIEKELADGPLVSALEAGGQEVVRGDWRENISLPLQTDLRRFRTYKGSSVRDLLRALRNKKHHYHELPGSVQESLGALPQEFVQYFTRRFPRLLLHTHRALRPCATEGPLQAYYCPKA</sequence>
<dbReference type="GO" id="GO:0004674">
    <property type="term" value="F:protein serine/threonine kinase activity"/>
    <property type="evidence" value="ECO:0007669"/>
    <property type="project" value="UniProtKB-KW"/>
</dbReference>
<keyword evidence="8" id="KW-0053">Apoptosis</keyword>
<dbReference type="GO" id="GO:0004521">
    <property type="term" value="F:RNA endonuclease activity"/>
    <property type="evidence" value="ECO:0007669"/>
    <property type="project" value="InterPro"/>
</dbReference>
<dbReference type="AlphaFoldDB" id="A0A9Q0X913"/>
<comment type="catalytic activity">
    <reaction evidence="22">
        <text>L-threonyl-[protein] + ATP = O-phospho-L-threonyl-[protein] + ADP + H(+)</text>
        <dbReference type="Rhea" id="RHEA:46608"/>
        <dbReference type="Rhea" id="RHEA-COMP:11060"/>
        <dbReference type="Rhea" id="RHEA-COMP:11605"/>
        <dbReference type="ChEBI" id="CHEBI:15378"/>
        <dbReference type="ChEBI" id="CHEBI:30013"/>
        <dbReference type="ChEBI" id="CHEBI:30616"/>
        <dbReference type="ChEBI" id="CHEBI:61977"/>
        <dbReference type="ChEBI" id="CHEBI:456216"/>
        <dbReference type="EC" id="2.7.11.1"/>
    </reaction>
</comment>
<keyword evidence="20" id="KW-0804">Transcription</keyword>
<reference evidence="27" key="1">
    <citation type="journal article" date="2023" name="DNA Res.">
        <title>Chromosome-level genome assembly of Phrynocephalus forsythii using third-generation DNA sequencing and Hi-C analysis.</title>
        <authorList>
            <person name="Qi Y."/>
            <person name="Zhao W."/>
            <person name="Zhao Y."/>
            <person name="Niu C."/>
            <person name="Cao S."/>
            <person name="Zhang Y."/>
        </authorList>
    </citation>
    <scope>NUCLEOTIDE SEQUENCE</scope>
    <source>
        <tissue evidence="27">Muscle</tissue>
    </source>
</reference>
<evidence type="ECO:0000256" key="6">
    <source>
        <dbReference type="ARBA" id="ARBA00022679"/>
    </source>
</evidence>
<evidence type="ECO:0000313" key="28">
    <source>
        <dbReference type="Proteomes" id="UP001142489"/>
    </source>
</evidence>
<evidence type="ECO:0000256" key="22">
    <source>
        <dbReference type="ARBA" id="ARBA00047899"/>
    </source>
</evidence>
<feature type="domain" description="Protein kinase" evidence="25">
    <location>
        <begin position="413"/>
        <end position="674"/>
    </location>
</feature>
<dbReference type="Gene3D" id="1.10.510.10">
    <property type="entry name" value="Transferase(Phosphotransferase) domain 1"/>
    <property type="match status" value="1"/>
</dbReference>
<keyword evidence="6" id="KW-0808">Transferase</keyword>
<accession>A0A9Q0X913</accession>
<evidence type="ECO:0000256" key="9">
    <source>
        <dbReference type="ARBA" id="ARBA00022723"/>
    </source>
</evidence>
<dbReference type="Gene3D" id="3.30.200.20">
    <property type="entry name" value="Phosphorylase Kinase, domain 1"/>
    <property type="match status" value="1"/>
</dbReference>
<dbReference type="GO" id="GO:0036498">
    <property type="term" value="P:IRE1-mediated unfolded protein response"/>
    <property type="evidence" value="ECO:0007669"/>
    <property type="project" value="TreeGrafter"/>
</dbReference>
<keyword evidence="10" id="KW-0732">Signal</keyword>
<dbReference type="PANTHER" id="PTHR13954">
    <property type="entry name" value="IRE1-RELATED"/>
    <property type="match status" value="1"/>
</dbReference>
<evidence type="ECO:0000256" key="13">
    <source>
        <dbReference type="ARBA" id="ARBA00022801"/>
    </source>
</evidence>